<evidence type="ECO:0000259" key="2">
    <source>
        <dbReference type="Pfam" id="PF13298"/>
    </source>
</evidence>
<evidence type="ECO:0000313" key="4">
    <source>
        <dbReference type="Proteomes" id="UP000243140"/>
    </source>
</evidence>
<feature type="domain" description="DNA ligase D 3'-phosphoesterase" evidence="2">
    <location>
        <begin position="38"/>
        <end position="145"/>
    </location>
</feature>
<protein>
    <submittedName>
        <fullName evidence="3">DNA ligase</fullName>
    </submittedName>
</protein>
<accession>A0ABX3SRG8</accession>
<dbReference type="Pfam" id="PF13298">
    <property type="entry name" value="LigD_N"/>
    <property type="match status" value="1"/>
</dbReference>
<evidence type="ECO:0000256" key="1">
    <source>
        <dbReference type="SAM" id="MobiDB-lite"/>
    </source>
</evidence>
<keyword evidence="4" id="KW-1185">Reference proteome</keyword>
<feature type="region of interest" description="Disordered" evidence="1">
    <location>
        <begin position="1"/>
        <end position="34"/>
    </location>
</feature>
<evidence type="ECO:0000313" key="3">
    <source>
        <dbReference type="EMBL" id="ORA80417.1"/>
    </source>
</evidence>
<sequence length="194" mass="22071">MPLSEYRRKRRSGTSPEPAGRRGRKRRGTDDGPRFVIQHHAARSDHYDFRLEIDGVLVSWAIPKGPSTNPKDRRMARRTEDHPLEYASFEGVIPAGEYGAGGVIVWDRGTYANATKHEMGEGLERGHLSFRLHGEKLRGGYALTRIREGKDETWLLIKRRDEDADARRKPVRNQPESVLTGRTLDDLNDPDESS</sequence>
<dbReference type="PANTHER" id="PTHR39465">
    <property type="entry name" value="DNA LIGASE D, 3'-PHOSPHOESTERASE DOMAIN"/>
    <property type="match status" value="1"/>
</dbReference>
<gene>
    <name evidence="3" type="ORF">BST29_16475</name>
</gene>
<dbReference type="Proteomes" id="UP000243140">
    <property type="component" value="Unassembled WGS sequence"/>
</dbReference>
<dbReference type="PANTHER" id="PTHR39465:SF1">
    <property type="entry name" value="DNA LIGASE D 3'-PHOSPHOESTERASE DOMAIN-CONTAINING PROTEIN"/>
    <property type="match status" value="1"/>
</dbReference>
<name>A0ABX3SRG8_MYCMA</name>
<keyword evidence="3" id="KW-0436">Ligase</keyword>
<organism evidence="3 4">
    <name type="scientific">Mycobacterium malmoense</name>
    <dbReference type="NCBI Taxonomy" id="1780"/>
    <lineage>
        <taxon>Bacteria</taxon>
        <taxon>Bacillati</taxon>
        <taxon>Actinomycetota</taxon>
        <taxon>Actinomycetes</taxon>
        <taxon>Mycobacteriales</taxon>
        <taxon>Mycobacteriaceae</taxon>
        <taxon>Mycobacterium</taxon>
    </lineage>
</organism>
<dbReference type="NCBIfam" id="TIGR02777">
    <property type="entry name" value="LigD_PE_dom"/>
    <property type="match status" value="1"/>
</dbReference>
<dbReference type="EMBL" id="MVHV01000017">
    <property type="protein sequence ID" value="ORA80417.1"/>
    <property type="molecule type" value="Genomic_DNA"/>
</dbReference>
<dbReference type="GO" id="GO:0016874">
    <property type="term" value="F:ligase activity"/>
    <property type="evidence" value="ECO:0007669"/>
    <property type="project" value="UniProtKB-KW"/>
</dbReference>
<proteinExistence type="predicted"/>
<feature type="region of interest" description="Disordered" evidence="1">
    <location>
        <begin position="162"/>
        <end position="194"/>
    </location>
</feature>
<dbReference type="RefSeq" id="WP_083011206.1">
    <property type="nucleotide sequence ID" value="NZ_CP060015.1"/>
</dbReference>
<comment type="caution">
    <text evidence="3">The sequence shown here is derived from an EMBL/GenBank/DDBJ whole genome shotgun (WGS) entry which is preliminary data.</text>
</comment>
<dbReference type="InterPro" id="IPR014144">
    <property type="entry name" value="LigD_PE_domain"/>
</dbReference>
<reference evidence="3 4" key="1">
    <citation type="submission" date="2017-02" db="EMBL/GenBank/DDBJ databases">
        <title>The new phylogeny of genus Mycobacterium.</title>
        <authorList>
            <person name="Tortoli E."/>
            <person name="Trovato A."/>
            <person name="Cirillo D.M."/>
        </authorList>
    </citation>
    <scope>NUCLEOTIDE SEQUENCE [LARGE SCALE GENOMIC DNA]</scope>
    <source>
        <strain evidence="3 4">IP1130001</strain>
    </source>
</reference>